<dbReference type="RefSeq" id="WP_215886303.1">
    <property type="nucleotide sequence ID" value="NZ_CP134225.1"/>
</dbReference>
<feature type="signal peptide" evidence="3">
    <location>
        <begin position="1"/>
        <end position="24"/>
    </location>
</feature>
<accession>A0A8X8G9J1</accession>
<evidence type="ECO:0000256" key="3">
    <source>
        <dbReference type="SAM" id="SignalP"/>
    </source>
</evidence>
<name>A0A8X8G9J1_ACIFI</name>
<dbReference type="EMBL" id="JABBHS010000344">
    <property type="protein sequence ID" value="MBU2723809.1"/>
    <property type="molecule type" value="Genomic_DNA"/>
</dbReference>
<evidence type="ECO:0000313" key="5">
    <source>
        <dbReference type="Proteomes" id="UP000887300"/>
    </source>
</evidence>
<feature type="coiled-coil region" evidence="1">
    <location>
        <begin position="182"/>
        <end position="250"/>
    </location>
</feature>
<sequence length="387" mass="40223">MKKTRNIITLSGIAALFCASTALADTGGINSLLQAASAPPANAPAPQHPVAIKGLPLSMQPGTAPKSAPAIPAHHVVLVPHHEASRQPVPSHPGLAKAVTASPAIQHAPAKKPGPDLQATPPVTVQTTAPAATDHTALRLYGNKTGGSHPSAPSMVPARPNPSADMASAGYVNPFTGTPGIVERLTGKLETLKLQNQIAKQQAEAAKLNGEVSEFSISNSPQLREVRNDMMAMQNRIASLESAVTRKQRRTEIAVQKKQEVIHLAGILDNDGQRTAVMRMGHHFVYATAGQAVGSTSITRIGTHSVHLSNGNVLHNAPAIGHYDAVSWGSVQSSGRIASPQSAIAEKLAQEANGAHLPALPGATPPGATQAPQMLNFGRPQMPNQLP</sequence>
<evidence type="ECO:0000313" key="4">
    <source>
        <dbReference type="EMBL" id="MBU2723809.1"/>
    </source>
</evidence>
<protein>
    <recommendedName>
        <fullName evidence="6">Type IV pilus biogenesis protein PilP</fullName>
    </recommendedName>
</protein>
<feature type="chain" id="PRO_5036453085" description="Type IV pilus biogenesis protein PilP" evidence="3">
    <location>
        <begin position="25"/>
        <end position="387"/>
    </location>
</feature>
<dbReference type="Proteomes" id="UP000887300">
    <property type="component" value="Unassembled WGS sequence"/>
</dbReference>
<gene>
    <name evidence="4" type="ORF">HF568_11495</name>
</gene>
<feature type="compositionally biased region" description="Low complexity" evidence="2">
    <location>
        <begin position="357"/>
        <end position="373"/>
    </location>
</feature>
<keyword evidence="1" id="KW-0175">Coiled coil</keyword>
<evidence type="ECO:0008006" key="6">
    <source>
        <dbReference type="Google" id="ProtNLM"/>
    </source>
</evidence>
<comment type="caution">
    <text evidence="4">The sequence shown here is derived from an EMBL/GenBank/DDBJ whole genome shotgun (WGS) entry which is preliminary data.</text>
</comment>
<dbReference type="AlphaFoldDB" id="A0A8X8G9J1"/>
<evidence type="ECO:0000256" key="1">
    <source>
        <dbReference type="SAM" id="Coils"/>
    </source>
</evidence>
<evidence type="ECO:0000256" key="2">
    <source>
        <dbReference type="SAM" id="MobiDB-lite"/>
    </source>
</evidence>
<reference evidence="4" key="1">
    <citation type="journal article" date="2021" name="ISME J.">
        <title>Genomic evolution of the class Acidithiobacillia: deep-branching Proteobacteria living in extreme acidic conditions.</title>
        <authorList>
            <person name="Moya-Beltran A."/>
            <person name="Beard S."/>
            <person name="Rojas-Villalobos C."/>
            <person name="Issotta F."/>
            <person name="Gallardo Y."/>
            <person name="Ulloa R."/>
            <person name="Giaveno A."/>
            <person name="Degli Esposti M."/>
            <person name="Johnson D.B."/>
            <person name="Quatrini R."/>
        </authorList>
    </citation>
    <scope>NUCLEOTIDE SEQUENCE</scope>
    <source>
        <strain evidence="4">DSM 583</strain>
    </source>
</reference>
<organism evidence="4 5">
    <name type="scientific">Acidithiobacillus ferridurans</name>
    <dbReference type="NCBI Taxonomy" id="1232575"/>
    <lineage>
        <taxon>Bacteria</taxon>
        <taxon>Pseudomonadati</taxon>
        <taxon>Pseudomonadota</taxon>
        <taxon>Acidithiobacillia</taxon>
        <taxon>Acidithiobacillales</taxon>
        <taxon>Acidithiobacillaceae</taxon>
        <taxon>Acidithiobacillus</taxon>
    </lineage>
</organism>
<keyword evidence="3" id="KW-0732">Signal</keyword>
<proteinExistence type="predicted"/>
<feature type="region of interest" description="Disordered" evidence="2">
    <location>
        <begin position="356"/>
        <end position="387"/>
    </location>
</feature>